<dbReference type="InterPro" id="IPR004330">
    <property type="entry name" value="FAR1_DNA_bnd_dom"/>
</dbReference>
<comment type="caution">
    <text evidence="3">The sequence shown here is derived from an EMBL/GenBank/DDBJ whole genome shotgun (WGS) entry which is preliminary data.</text>
</comment>
<sequence>MGGGDQPLILTDCSLEETENLLSPVVREEQPDPLDVDIFGILTGDSPLRYIGFDQQGCRSSLVYQTPNGSRYWCPDVSSQFKPVVGKIYLSWDEVYKTYETYGEMSGFQIRVAGYKKWKGEITHRVLVCNKAGKPRGKMIDSVNPASMSRARSSCFKFTSCKALIRLRAIKGTTNYVLYEFSENHNHELVSSENMDLTRKGKHLNFDDLHFVHAMSLNRVGATVAHRLQTSLKGGHHNMRGTRNSYKNVSHDIRMFIGERDMQLVLKKLEDRATNLHNFSFEVYHFEGVLQAIFWADDVSKLNYQLFGDVIAFDATYSTNKYNMIFVPFTGVDNHKRCVTFGTGLIHNETVESYCWLLEAFMKIHVKHPRLVLSDQDPAMRIVVPNVFTQSVHRLCMWHIMKKLPSKVSGDLIHNSNLRSRLHKLVWNVYISTATFEEKWHNLMAEYALENHIWLNEMFSIRELWVPCYFCDIPMCCLMKTTSRCESSNSMFKVTSGSTNTLVQFLMCFDTAIDNQRYNQRVVDFKSKSTTCVFKTGLELEVHAAKIYTQTIFKDVQKEIYKCMISCFITNVDVVDNFKVFTVSHMNNRSDFVNHFKVSIHMLEHSYECSCMGFTRVGYLCRHIFCVFRLHQIKNILDRYISNRWRKGSLPSRVYSISQRLSVDNSEVSVLRNEVADCLNECVDHLTFNVDGLSSFNQKMKELKRELVDNFPCSSSSQKKQCLIEHLVGQHDEHIIDLLPPHGIRNKGCGTNRRLVGPGEKAIENSKKNPRMCRSCNQLTFHDSRNCKKKASVGESTSEK</sequence>
<evidence type="ECO:0000259" key="2">
    <source>
        <dbReference type="PROSITE" id="PS50966"/>
    </source>
</evidence>
<dbReference type="Pfam" id="PF03101">
    <property type="entry name" value="FAR1"/>
    <property type="match status" value="1"/>
</dbReference>
<accession>A0A5N6PZ54</accession>
<dbReference type="GO" id="GO:0008270">
    <property type="term" value="F:zinc ion binding"/>
    <property type="evidence" value="ECO:0007669"/>
    <property type="project" value="UniProtKB-KW"/>
</dbReference>
<proteinExistence type="predicted"/>
<dbReference type="AlphaFoldDB" id="A0A5N6PZ54"/>
<dbReference type="PROSITE" id="PS50966">
    <property type="entry name" value="ZF_SWIM"/>
    <property type="match status" value="1"/>
</dbReference>
<dbReference type="EMBL" id="SZYD01000001">
    <property type="protein sequence ID" value="KAD7477403.1"/>
    <property type="molecule type" value="Genomic_DNA"/>
</dbReference>
<keyword evidence="1" id="KW-0863">Zinc-finger</keyword>
<dbReference type="Proteomes" id="UP000326396">
    <property type="component" value="Linkage Group LG1"/>
</dbReference>
<dbReference type="InterPro" id="IPR018289">
    <property type="entry name" value="MULE_transposase_dom"/>
</dbReference>
<keyword evidence="1" id="KW-0479">Metal-binding</keyword>
<feature type="domain" description="SWIM-type" evidence="2">
    <location>
        <begin position="596"/>
        <end position="632"/>
    </location>
</feature>
<dbReference type="OrthoDB" id="2402896at2759"/>
<keyword evidence="1" id="KW-0862">Zinc</keyword>
<dbReference type="PANTHER" id="PTHR47718:SF12">
    <property type="entry name" value="PROTEIN FAR1-RELATED SEQUENCE"/>
    <property type="match status" value="1"/>
</dbReference>
<evidence type="ECO:0000313" key="4">
    <source>
        <dbReference type="Proteomes" id="UP000326396"/>
    </source>
</evidence>
<evidence type="ECO:0000256" key="1">
    <source>
        <dbReference type="PROSITE-ProRule" id="PRU00325"/>
    </source>
</evidence>
<protein>
    <recommendedName>
        <fullName evidence="2">SWIM-type domain-containing protein</fullName>
    </recommendedName>
</protein>
<keyword evidence="4" id="KW-1185">Reference proteome</keyword>
<dbReference type="PANTHER" id="PTHR47718">
    <property type="entry name" value="OS01G0519700 PROTEIN"/>
    <property type="match status" value="1"/>
</dbReference>
<dbReference type="Pfam" id="PF10551">
    <property type="entry name" value="MULE"/>
    <property type="match status" value="1"/>
</dbReference>
<dbReference type="InterPro" id="IPR007527">
    <property type="entry name" value="Znf_SWIM"/>
</dbReference>
<name>A0A5N6PZ54_9ASTR</name>
<gene>
    <name evidence="3" type="ORF">E3N88_00539</name>
</gene>
<evidence type="ECO:0000313" key="3">
    <source>
        <dbReference type="EMBL" id="KAD7477403.1"/>
    </source>
</evidence>
<organism evidence="3 4">
    <name type="scientific">Mikania micrantha</name>
    <name type="common">bitter vine</name>
    <dbReference type="NCBI Taxonomy" id="192012"/>
    <lineage>
        <taxon>Eukaryota</taxon>
        <taxon>Viridiplantae</taxon>
        <taxon>Streptophyta</taxon>
        <taxon>Embryophyta</taxon>
        <taxon>Tracheophyta</taxon>
        <taxon>Spermatophyta</taxon>
        <taxon>Magnoliopsida</taxon>
        <taxon>eudicotyledons</taxon>
        <taxon>Gunneridae</taxon>
        <taxon>Pentapetalae</taxon>
        <taxon>asterids</taxon>
        <taxon>campanulids</taxon>
        <taxon>Asterales</taxon>
        <taxon>Asteraceae</taxon>
        <taxon>Asteroideae</taxon>
        <taxon>Heliantheae alliance</taxon>
        <taxon>Eupatorieae</taxon>
        <taxon>Mikania</taxon>
    </lineage>
</organism>
<reference evidence="3 4" key="1">
    <citation type="submission" date="2019-05" db="EMBL/GenBank/DDBJ databases">
        <title>Mikania micrantha, genome provides insights into the molecular mechanism of rapid growth.</title>
        <authorList>
            <person name="Liu B."/>
        </authorList>
    </citation>
    <scope>NUCLEOTIDE SEQUENCE [LARGE SCALE GENOMIC DNA]</scope>
    <source>
        <strain evidence="3">NLD-2019</strain>
        <tissue evidence="3">Leaf</tissue>
    </source>
</reference>